<protein>
    <recommendedName>
        <fullName evidence="4">Coenzyme Q-binding protein COQ10 START domain-containing protein</fullName>
    </recommendedName>
</protein>
<dbReference type="EMBL" id="LBYI01000003">
    <property type="protein sequence ID" value="KKR51061.1"/>
    <property type="molecule type" value="Genomic_DNA"/>
</dbReference>
<keyword evidence="1" id="KW-1133">Transmembrane helix</keyword>
<dbReference type="SUPFAM" id="SSF55961">
    <property type="entry name" value="Bet v1-like"/>
    <property type="match status" value="1"/>
</dbReference>
<sequence>MKSLKIIKNNSIRISSLRMADIHEWVFAGKDEKSLRGVGRIILTRRQRKVEFRTNLEASSERLWQIATKVSNYPRYFKYVHYAKEPENFKKGTVWWDISTIVYFPMKVSHRVVQVVPGREVRHEISLPLGGQIVQNFKIEPTSGGTKVEIKVLISQNKLMDFLLGRVIEARTNSIVLGALERAEKEIGEGIFEEADVHKGKGILAKLIIPNSRHMILPISVFFGVLVTLAVIVGFNMPSEVKAAPGRVISKVKPKIMASRGVSKIKTEFDKVEYKFQQVVN</sequence>
<name>A0A0G0RMD4_9BACT</name>
<feature type="transmembrane region" description="Helical" evidence="1">
    <location>
        <begin position="215"/>
        <end position="235"/>
    </location>
</feature>
<dbReference type="Proteomes" id="UP000034531">
    <property type="component" value="Unassembled WGS sequence"/>
</dbReference>
<organism evidence="2 3">
    <name type="scientific">Candidatus Curtissbacteria bacterium GW2011_GWA1_40_16</name>
    <dbReference type="NCBI Taxonomy" id="1618405"/>
    <lineage>
        <taxon>Bacteria</taxon>
        <taxon>Candidatus Curtissiibacteriota</taxon>
    </lineage>
</organism>
<dbReference type="AlphaFoldDB" id="A0A0G0RMD4"/>
<keyword evidence="1" id="KW-0812">Transmembrane</keyword>
<dbReference type="PATRIC" id="fig|1618405.3.peg.263"/>
<dbReference type="CDD" id="cd07812">
    <property type="entry name" value="SRPBCC"/>
    <property type="match status" value="1"/>
</dbReference>
<accession>A0A0G0RMD4</accession>
<evidence type="ECO:0000256" key="1">
    <source>
        <dbReference type="SAM" id="Phobius"/>
    </source>
</evidence>
<evidence type="ECO:0000313" key="2">
    <source>
        <dbReference type="EMBL" id="KKR51061.1"/>
    </source>
</evidence>
<dbReference type="InterPro" id="IPR023393">
    <property type="entry name" value="START-like_dom_sf"/>
</dbReference>
<proteinExistence type="predicted"/>
<evidence type="ECO:0008006" key="4">
    <source>
        <dbReference type="Google" id="ProtNLM"/>
    </source>
</evidence>
<reference evidence="2 3" key="1">
    <citation type="journal article" date="2015" name="Nature">
        <title>rRNA introns, odd ribosomes, and small enigmatic genomes across a large radiation of phyla.</title>
        <authorList>
            <person name="Brown C.T."/>
            <person name="Hug L.A."/>
            <person name="Thomas B.C."/>
            <person name="Sharon I."/>
            <person name="Castelle C.J."/>
            <person name="Singh A."/>
            <person name="Wilkins M.J."/>
            <person name="Williams K.H."/>
            <person name="Banfield J.F."/>
        </authorList>
    </citation>
    <scope>NUCLEOTIDE SEQUENCE [LARGE SCALE GENOMIC DNA]</scope>
</reference>
<keyword evidence="1" id="KW-0472">Membrane</keyword>
<dbReference type="Gene3D" id="3.30.530.20">
    <property type="match status" value="1"/>
</dbReference>
<gene>
    <name evidence="2" type="ORF">UT84_C0003G0056</name>
</gene>
<comment type="caution">
    <text evidence="2">The sequence shown here is derived from an EMBL/GenBank/DDBJ whole genome shotgun (WGS) entry which is preliminary data.</text>
</comment>
<evidence type="ECO:0000313" key="3">
    <source>
        <dbReference type="Proteomes" id="UP000034531"/>
    </source>
</evidence>